<name>A0A2M6XU33_9BACT</name>
<feature type="domain" description="Antitoxin SocA-like Panacea" evidence="1">
    <location>
        <begin position="48"/>
        <end position="80"/>
    </location>
</feature>
<dbReference type="Pfam" id="PF13274">
    <property type="entry name" value="SocA_Panacea"/>
    <property type="match status" value="1"/>
</dbReference>
<protein>
    <recommendedName>
        <fullName evidence="1">Antitoxin SocA-like Panacea domain-containing protein</fullName>
    </recommendedName>
</protein>
<evidence type="ECO:0000259" key="1">
    <source>
        <dbReference type="Pfam" id="PF13274"/>
    </source>
</evidence>
<evidence type="ECO:0000313" key="2">
    <source>
        <dbReference type="EMBL" id="PIU14738.1"/>
    </source>
</evidence>
<evidence type="ECO:0000313" key="3">
    <source>
        <dbReference type="Proteomes" id="UP000229784"/>
    </source>
</evidence>
<feature type="non-terminal residue" evidence="2">
    <location>
        <position position="81"/>
    </location>
</feature>
<gene>
    <name evidence="2" type="ORF">COT20_02460</name>
</gene>
<reference evidence="3" key="1">
    <citation type="submission" date="2017-09" db="EMBL/GenBank/DDBJ databases">
        <title>Depth-based differentiation of microbial function through sediment-hosted aquifers and enrichment of novel symbionts in the deep terrestrial subsurface.</title>
        <authorList>
            <person name="Probst A.J."/>
            <person name="Ladd B."/>
            <person name="Jarett J.K."/>
            <person name="Geller-Mcgrath D.E."/>
            <person name="Sieber C.M.K."/>
            <person name="Emerson J.B."/>
            <person name="Anantharaman K."/>
            <person name="Thomas B.C."/>
            <person name="Malmstrom R."/>
            <person name="Stieglmeier M."/>
            <person name="Klingl A."/>
            <person name="Woyke T."/>
            <person name="Ryan C.M."/>
            <person name="Banfield J.F."/>
        </authorList>
    </citation>
    <scope>NUCLEOTIDE SEQUENCE [LARGE SCALE GENOMIC DNA]</scope>
</reference>
<proteinExistence type="predicted"/>
<dbReference type="AlphaFoldDB" id="A0A2M6XU33"/>
<dbReference type="InterPro" id="IPR025272">
    <property type="entry name" value="SocA_Panacea"/>
</dbReference>
<sequence>MVLLRWCAKPYKQNFPQNSMNQYRRKLLNAVLFFAKAKKVKHLNTTKLSKLLYFFDFTHVKQTGYPAIGLQYYAFDRGPVP</sequence>
<dbReference type="Proteomes" id="UP000229784">
    <property type="component" value="Unassembled WGS sequence"/>
</dbReference>
<dbReference type="EMBL" id="PEXQ01000061">
    <property type="protein sequence ID" value="PIU14738.1"/>
    <property type="molecule type" value="Genomic_DNA"/>
</dbReference>
<comment type="caution">
    <text evidence="2">The sequence shown here is derived from an EMBL/GenBank/DDBJ whole genome shotgun (WGS) entry which is preliminary data.</text>
</comment>
<organism evidence="2 3">
    <name type="scientific">bacterium (Candidatus Gribaldobacteria) CG08_land_8_20_14_0_20_39_15</name>
    <dbReference type="NCBI Taxonomy" id="2014273"/>
    <lineage>
        <taxon>Bacteria</taxon>
        <taxon>Candidatus Gribaldobacteria</taxon>
    </lineage>
</organism>
<accession>A0A2M6XU33</accession>